<dbReference type="Pfam" id="PF03137">
    <property type="entry name" value="OATP"/>
    <property type="match status" value="1"/>
</dbReference>
<feature type="transmembrane region" description="Helical" evidence="8">
    <location>
        <begin position="441"/>
        <end position="467"/>
    </location>
</feature>
<dbReference type="PANTHER" id="PTHR11388:SF151">
    <property type="entry name" value="SOLUTE CARRIER ORGANIC ANION TRANSPORTER FAMILY MEMBER"/>
    <property type="match status" value="1"/>
</dbReference>
<dbReference type="PANTHER" id="PTHR11388">
    <property type="entry name" value="ORGANIC ANION TRANSPORTER"/>
    <property type="match status" value="1"/>
</dbReference>
<dbReference type="AlphaFoldDB" id="A0A6V7WZE9"/>
<keyword evidence="3" id="KW-1003">Cell membrane</keyword>
<proteinExistence type="inferred from homology"/>
<evidence type="ECO:0000256" key="2">
    <source>
        <dbReference type="ARBA" id="ARBA00009657"/>
    </source>
</evidence>
<feature type="transmembrane region" description="Helical" evidence="8">
    <location>
        <begin position="634"/>
        <end position="654"/>
    </location>
</feature>
<reference evidence="11 12" key="1">
    <citation type="submission" date="2020-08" db="EMBL/GenBank/DDBJ databases">
        <authorList>
            <person name="Koutsovoulos G."/>
            <person name="Danchin GJ E."/>
        </authorList>
    </citation>
    <scope>NUCLEOTIDE SEQUENCE [LARGE SCALE GENOMIC DNA]</scope>
</reference>
<comment type="subcellular location">
    <subcellularLocation>
        <location evidence="1 8">Cell membrane</location>
        <topology evidence="1 8">Multi-pass membrane protein</topology>
    </subcellularLocation>
</comment>
<feature type="region of interest" description="Disordered" evidence="9">
    <location>
        <begin position="68"/>
        <end position="128"/>
    </location>
</feature>
<keyword evidence="4 8" id="KW-0812">Transmembrane</keyword>
<feature type="transmembrane region" description="Helical" evidence="8">
    <location>
        <begin position="200"/>
        <end position="221"/>
    </location>
</feature>
<dbReference type="Gene3D" id="1.20.1250.20">
    <property type="entry name" value="MFS general substrate transporter like domains"/>
    <property type="match status" value="1"/>
</dbReference>
<keyword evidence="8" id="KW-0813">Transport</keyword>
<dbReference type="SUPFAM" id="SSF103473">
    <property type="entry name" value="MFS general substrate transporter"/>
    <property type="match status" value="1"/>
</dbReference>
<evidence type="ECO:0000256" key="7">
    <source>
        <dbReference type="ARBA" id="ARBA00023157"/>
    </source>
</evidence>
<feature type="compositionally biased region" description="Basic and acidic residues" evidence="9">
    <location>
        <begin position="88"/>
        <end position="102"/>
    </location>
</feature>
<dbReference type="InterPro" id="IPR004156">
    <property type="entry name" value="OATP"/>
</dbReference>
<dbReference type="EMBL" id="CAJEWN010000923">
    <property type="protein sequence ID" value="CAD2192127.1"/>
    <property type="molecule type" value="Genomic_DNA"/>
</dbReference>
<evidence type="ECO:0000256" key="1">
    <source>
        <dbReference type="ARBA" id="ARBA00004651"/>
    </source>
</evidence>
<feature type="transmembrane region" description="Helical" evidence="8">
    <location>
        <begin position="766"/>
        <end position="792"/>
    </location>
</feature>
<dbReference type="GO" id="GO:0015347">
    <property type="term" value="F:sodium-independent organic anion transmembrane transporter activity"/>
    <property type="evidence" value="ECO:0007669"/>
    <property type="project" value="TreeGrafter"/>
</dbReference>
<evidence type="ECO:0000256" key="8">
    <source>
        <dbReference type="RuleBase" id="RU362056"/>
    </source>
</evidence>
<evidence type="ECO:0000313" key="12">
    <source>
        <dbReference type="Proteomes" id="UP000580250"/>
    </source>
</evidence>
<keyword evidence="6 8" id="KW-0472">Membrane</keyword>
<dbReference type="Proteomes" id="UP000580250">
    <property type="component" value="Unassembled WGS sequence"/>
</dbReference>
<evidence type="ECO:0000256" key="9">
    <source>
        <dbReference type="SAM" id="MobiDB-lite"/>
    </source>
</evidence>
<feature type="transmembrane region" description="Helical" evidence="8">
    <location>
        <begin position="241"/>
        <end position="261"/>
    </location>
</feature>
<gene>
    <name evidence="11" type="ORF">MENT_LOCUS44999</name>
</gene>
<feature type="transmembrane region" description="Helical" evidence="8">
    <location>
        <begin position="350"/>
        <end position="375"/>
    </location>
</feature>
<keyword evidence="7" id="KW-1015">Disulfide bond</keyword>
<evidence type="ECO:0000256" key="3">
    <source>
        <dbReference type="ARBA" id="ARBA00022475"/>
    </source>
</evidence>
<dbReference type="GO" id="GO:0043252">
    <property type="term" value="P:sodium-independent organic anion transport"/>
    <property type="evidence" value="ECO:0007669"/>
    <property type="project" value="TreeGrafter"/>
</dbReference>
<dbReference type="GO" id="GO:0006811">
    <property type="term" value="P:monoatomic ion transport"/>
    <property type="evidence" value="ECO:0007669"/>
    <property type="project" value="UniProtKB-KW"/>
</dbReference>
<name>A0A6V7WZE9_MELEN</name>
<evidence type="ECO:0000256" key="4">
    <source>
        <dbReference type="ARBA" id="ARBA00022692"/>
    </source>
</evidence>
<feature type="transmembrane region" description="Helical" evidence="8">
    <location>
        <begin position="601"/>
        <end position="622"/>
    </location>
</feature>
<dbReference type="NCBIfam" id="TIGR00805">
    <property type="entry name" value="oat"/>
    <property type="match status" value="1"/>
</dbReference>
<dbReference type="GO" id="GO:0016323">
    <property type="term" value="C:basolateral plasma membrane"/>
    <property type="evidence" value="ECO:0007669"/>
    <property type="project" value="TreeGrafter"/>
</dbReference>
<sequence length="929" mass="104976">MEKSSKMQSNISRINGHGKISCVDRQFFGKELEEYSANSETRSAPGDLTELPRVWHCHMDLLQQNDILQQPGPSNLNEPKISKNRRTFVNDRNRELSCGDSRKQKRKKGHLRGTRSNGFASGPPFPKFADVQKRRLSRNSETDDYYFCDDYPWGAPLNEQQKKQQMALIEHEINEMANETLCGLGHWRPQWLQRFARREWMLILMCWFCLIQGMIVSGLVPSSISTIERRFQFSTSVIGRILQFYEFGYVLFCIPVSYFGGRHSKSTVLGIGLLIMSFGSLIFTLPHFIADPYTSSYQNDAVDRSRCYLNDSIYSNNSLFPTKHESFQDADFEALKACPSPENQPGSFRFVFLFCLAHFMHGVGATPLFTIGISYIDENVGPALSSLYIGIFYAFVVFGPAIGFFMSSKFLLWHTDFMVTGQRLQKLIIDLDETDPKWVGAWYIGFILATIFGLLAVFPILTFPKLLPESLKWHRTRLQEETMGTKKRTPECCGIPPSSSRTAAILTADGEIHDDDFCGGPVVVELQSSMPALKNRQGPIWYQLWLDVRHIPIAIYKILLNGPFMLITFGMSICGLIVAGCSTFMSTYLERQFGVAPSKATLFMGAVMVPMAGFGTMISGMIIHRFRLSSLRTLQYCIALVLCALLLSPMYFIYCDHDQLVGIERHYPVDDSSSNHYDPLTDTYVYKLNTRCNSNCQCSMLEYHPVCAENIDGSQLAFYSPCFAGCTKPYSSSEREYFNCSCVPDETKGGVRRVKRGFCESKCRGLFAFLVFFAPFCFFTFAVFIALITVVLRTVDYDERSFALGIQWILVRIIGTIPAPVVFGWLFDHSCIRQHLDPCSGEHGSCMLHHNKTLADLFLTFTVAGLLVGLISLISVLMFFANSLHDESNISPATVSSRLKTEKRMSALLSAENGEQHINDGDVSETDIE</sequence>
<dbReference type="PROSITE" id="PS51465">
    <property type="entry name" value="KAZAL_2"/>
    <property type="match status" value="1"/>
</dbReference>
<evidence type="ECO:0000256" key="6">
    <source>
        <dbReference type="ARBA" id="ARBA00023136"/>
    </source>
</evidence>
<dbReference type="InterPro" id="IPR036259">
    <property type="entry name" value="MFS_trans_sf"/>
</dbReference>
<feature type="transmembrane region" description="Helical" evidence="8">
    <location>
        <begin position="804"/>
        <end position="827"/>
    </location>
</feature>
<feature type="transmembrane region" description="Helical" evidence="8">
    <location>
        <begin position="268"/>
        <end position="289"/>
    </location>
</feature>
<feature type="compositionally biased region" description="Basic residues" evidence="9">
    <location>
        <begin position="103"/>
        <end position="113"/>
    </location>
</feature>
<dbReference type="InterPro" id="IPR002350">
    <property type="entry name" value="Kazal_dom"/>
</dbReference>
<evidence type="ECO:0000256" key="5">
    <source>
        <dbReference type="ARBA" id="ARBA00022989"/>
    </source>
</evidence>
<protein>
    <recommendedName>
        <fullName evidence="8">Solute carrier organic anion transporter family member</fullName>
    </recommendedName>
</protein>
<feature type="compositionally biased region" description="Polar residues" evidence="9">
    <location>
        <begin position="68"/>
        <end position="77"/>
    </location>
</feature>
<feature type="transmembrane region" description="Helical" evidence="8">
    <location>
        <begin position="857"/>
        <end position="881"/>
    </location>
</feature>
<feature type="domain" description="Kazal-like" evidence="10">
    <location>
        <begin position="686"/>
        <end position="744"/>
    </location>
</feature>
<accession>A0A6V7WZE9</accession>
<keyword evidence="5 8" id="KW-1133">Transmembrane helix</keyword>
<feature type="transmembrane region" description="Helical" evidence="8">
    <location>
        <begin position="387"/>
        <end position="406"/>
    </location>
</feature>
<dbReference type="OrthoDB" id="5062115at2759"/>
<evidence type="ECO:0000313" key="11">
    <source>
        <dbReference type="EMBL" id="CAD2192127.1"/>
    </source>
</evidence>
<organism evidence="11 12">
    <name type="scientific">Meloidogyne enterolobii</name>
    <name type="common">Root-knot nematode worm</name>
    <name type="synonym">Meloidogyne mayaguensis</name>
    <dbReference type="NCBI Taxonomy" id="390850"/>
    <lineage>
        <taxon>Eukaryota</taxon>
        <taxon>Metazoa</taxon>
        <taxon>Ecdysozoa</taxon>
        <taxon>Nematoda</taxon>
        <taxon>Chromadorea</taxon>
        <taxon>Rhabditida</taxon>
        <taxon>Tylenchina</taxon>
        <taxon>Tylenchomorpha</taxon>
        <taxon>Tylenchoidea</taxon>
        <taxon>Meloidogynidae</taxon>
        <taxon>Meloidogyninae</taxon>
        <taxon>Meloidogyne</taxon>
    </lineage>
</organism>
<comment type="similarity">
    <text evidence="2 8">Belongs to the organo anion transporter (TC 2.A.60) family.</text>
</comment>
<keyword evidence="8" id="KW-0406">Ion transport</keyword>
<feature type="transmembrane region" description="Helical" evidence="8">
    <location>
        <begin position="564"/>
        <end position="589"/>
    </location>
</feature>
<comment type="caution">
    <text evidence="11">The sequence shown here is derived from an EMBL/GenBank/DDBJ whole genome shotgun (WGS) entry which is preliminary data.</text>
</comment>
<evidence type="ECO:0000259" key="10">
    <source>
        <dbReference type="PROSITE" id="PS51465"/>
    </source>
</evidence>